<dbReference type="SUPFAM" id="SSF49785">
    <property type="entry name" value="Galactose-binding domain-like"/>
    <property type="match status" value="1"/>
</dbReference>
<keyword evidence="4 8" id="KW-0378">Hydrolase</keyword>
<keyword evidence="5 8" id="KW-0720">Serine protease</keyword>
<dbReference type="InterPro" id="IPR022398">
    <property type="entry name" value="Peptidase_S8_His-AS"/>
</dbReference>
<feature type="active site" description="Charge relay system" evidence="7 8">
    <location>
        <position position="280"/>
    </location>
</feature>
<dbReference type="PANTHER" id="PTHR42884:SF14">
    <property type="entry name" value="NEUROENDOCRINE CONVERTASE 1"/>
    <property type="match status" value="1"/>
</dbReference>
<dbReference type="InterPro" id="IPR034182">
    <property type="entry name" value="Kexin/furin"/>
</dbReference>
<keyword evidence="6" id="KW-0106">Calcium</keyword>
<evidence type="ECO:0000256" key="6">
    <source>
        <dbReference type="ARBA" id="ARBA00022837"/>
    </source>
</evidence>
<dbReference type="SUPFAM" id="SSF52743">
    <property type="entry name" value="Subtilisin-like"/>
    <property type="match status" value="1"/>
</dbReference>
<feature type="active site" description="Charge relay system" evidence="7 8">
    <location>
        <position position="219"/>
    </location>
</feature>
<feature type="signal peptide" evidence="9">
    <location>
        <begin position="1"/>
        <end position="23"/>
    </location>
</feature>
<dbReference type="PROSITE" id="PS00138">
    <property type="entry name" value="SUBTILASE_SER"/>
    <property type="match status" value="1"/>
</dbReference>
<dbReference type="InterPro" id="IPR023828">
    <property type="entry name" value="Peptidase_S8_Ser-AS"/>
</dbReference>
<evidence type="ECO:0000313" key="11">
    <source>
        <dbReference type="EMBL" id="PCK31795.1"/>
    </source>
</evidence>
<keyword evidence="3 9" id="KW-0732">Signal</keyword>
<organism evidence="11 12">
    <name type="scientific">Pseudoalteromonas piscicida</name>
    <dbReference type="NCBI Taxonomy" id="43662"/>
    <lineage>
        <taxon>Bacteria</taxon>
        <taxon>Pseudomonadati</taxon>
        <taxon>Pseudomonadota</taxon>
        <taxon>Gammaproteobacteria</taxon>
        <taxon>Alteromonadales</taxon>
        <taxon>Pseudoalteromonadaceae</taxon>
        <taxon>Pseudoalteromonas</taxon>
    </lineage>
</organism>
<feature type="domain" description="P/Homo B" evidence="10">
    <location>
        <begin position="642"/>
        <end position="806"/>
    </location>
</feature>
<evidence type="ECO:0000256" key="2">
    <source>
        <dbReference type="ARBA" id="ARBA00022670"/>
    </source>
</evidence>
<accession>A0A2A5JQU0</accession>
<dbReference type="AlphaFoldDB" id="A0A2A5JQU0"/>
<reference evidence="12" key="1">
    <citation type="journal article" date="2019" name="Genome Announc.">
        <title>Draft Genome Sequence of Pseudoalteromonas piscicida Strain 36Y ROTHPW, an Hypersaline Seawater Isolate from the South Coast of Sonora, Mexico.</title>
        <authorList>
            <person name="Sanchez-Diaz R."/>
            <person name="Molina-Garza Z.J."/>
            <person name="Cruz-Suarez L.E."/>
            <person name="Selvin J."/>
            <person name="Kiran G.S."/>
            <person name="Ibarra-Gamez J.C."/>
            <person name="Gomez-Gil B."/>
            <person name="Galaviz-Silva L."/>
        </authorList>
    </citation>
    <scope>NUCLEOTIDE SEQUENCE [LARGE SCALE GENOMIC DNA]</scope>
    <source>
        <strain evidence="12">36Y_RITHPW</strain>
    </source>
</reference>
<dbReference type="InterPro" id="IPR036852">
    <property type="entry name" value="Peptidase_S8/S53_dom_sf"/>
</dbReference>
<dbReference type="InterPro" id="IPR008979">
    <property type="entry name" value="Galactose-bd-like_sf"/>
</dbReference>
<dbReference type="InterPro" id="IPR000209">
    <property type="entry name" value="Peptidase_S8/S53_dom"/>
</dbReference>
<dbReference type="InterPro" id="IPR002884">
    <property type="entry name" value="P_dom"/>
</dbReference>
<comment type="similarity">
    <text evidence="1">Belongs to the peptidase S8 family. Furin subfamily.</text>
</comment>
<dbReference type="GO" id="GO:0005737">
    <property type="term" value="C:cytoplasm"/>
    <property type="evidence" value="ECO:0007669"/>
    <property type="project" value="UniProtKB-ARBA"/>
</dbReference>
<feature type="active site" description="Charge relay system" evidence="7 8">
    <location>
        <position position="518"/>
    </location>
</feature>
<comment type="caution">
    <text evidence="11">The sequence shown here is derived from an EMBL/GenBank/DDBJ whole genome shotgun (WGS) entry which is preliminary data.</text>
</comment>
<feature type="chain" id="PRO_5012336755" evidence="9">
    <location>
        <begin position="24"/>
        <end position="806"/>
    </location>
</feature>
<evidence type="ECO:0000256" key="5">
    <source>
        <dbReference type="ARBA" id="ARBA00022825"/>
    </source>
</evidence>
<evidence type="ECO:0000256" key="8">
    <source>
        <dbReference type="PROSITE-ProRule" id="PRU01240"/>
    </source>
</evidence>
<dbReference type="InterPro" id="IPR015500">
    <property type="entry name" value="Peptidase_S8_subtilisin-rel"/>
</dbReference>
<dbReference type="PROSITE" id="PS51892">
    <property type="entry name" value="SUBTILASE"/>
    <property type="match status" value="1"/>
</dbReference>
<evidence type="ECO:0000259" key="10">
    <source>
        <dbReference type="PROSITE" id="PS51829"/>
    </source>
</evidence>
<dbReference type="Gene3D" id="2.60.120.260">
    <property type="entry name" value="Galactose-binding domain-like"/>
    <property type="match status" value="1"/>
</dbReference>
<keyword evidence="12" id="KW-1185">Reference proteome</keyword>
<dbReference type="OrthoDB" id="9790784at2"/>
<dbReference type="Pfam" id="PF00082">
    <property type="entry name" value="Peptidase_S8"/>
    <property type="match status" value="1"/>
</dbReference>
<evidence type="ECO:0000256" key="9">
    <source>
        <dbReference type="SAM" id="SignalP"/>
    </source>
</evidence>
<evidence type="ECO:0000256" key="4">
    <source>
        <dbReference type="ARBA" id="ARBA00022801"/>
    </source>
</evidence>
<gene>
    <name evidence="11" type="ORF">CEX98_10460</name>
</gene>
<dbReference type="EMBL" id="NKHF01000044">
    <property type="protein sequence ID" value="PCK31795.1"/>
    <property type="molecule type" value="Genomic_DNA"/>
</dbReference>
<dbReference type="RefSeq" id="WP_099642021.1">
    <property type="nucleotide sequence ID" value="NZ_NKHF01000044.1"/>
</dbReference>
<dbReference type="PROSITE" id="PS51257">
    <property type="entry name" value="PROKAR_LIPOPROTEIN"/>
    <property type="match status" value="1"/>
</dbReference>
<keyword evidence="2 8" id="KW-0645">Protease</keyword>
<evidence type="ECO:0000256" key="3">
    <source>
        <dbReference type="ARBA" id="ARBA00022729"/>
    </source>
</evidence>
<sequence>MNNNKFKYTALSAAIVLALSACGGSDNNSEPENKDRAPQAGVTQLQDVKLWQTVSGEIKASDADGDNLAIAIFDGDTQITPQDNVYTLSHGILTLKGIKAFDYLPMTGEAATIKYTVTSKGKSASSSIEIPASISDPLANQQWHLNNTAQKSFSQSDAYVSAIAKFRAGREPTPEKIAAEEKAERDRFEGSTVAGIDLNVTEAYSLGVTGKGVVAVVVDRGVDIRHEDLANNVLSGRSINLHPQASDPTDPTTAGYWKEVKDDDGNFVKLEYVANDEIYHGTAVAGLILAEGWNGLGGRGVAPNSSLVSINYLDYQLGGLTHDAIIHGLDGSGIQKHEDVLFNRSYGYNPPVFLPEDPIEDALFSYAPTQLRDGKGALSVNAAGNDFVNGRINGDYCLRTDVAETGLSCIDVNVSQQNRTPHGITVAALAANGKKASYSTTGSAIFISAPAGEDGRGAPAMITTDEMGCLEGASSFVAMEWLYTYGSNDFVSGYAHFDYPGHPMNANCNYTNSMSGTSSAAPNTSGVIALMMEANPELTARDIRHILATTAVKNDPENQPVELETGNGKFTAHLGWTTNAAGYNFNNYYGFGLANAGAAVKMALNYSDDLGTQVTSEWQDAGAQILEAVAVEDGVSELVMPAEPSLDLTIPDNNAEGVTHSIVVDEDATIESMQFRFTISNPQMVLFKNPDVPGDTVSSAGTDLALEVTSPSGTKAIILSSKQAQLRPAIMEGSYQDGYIHLPSVHFLSNAFYGETAKGTWTLRAIDTDKPATTVYKNRNKLSSVVLANSEPSKLEGWGLRVIGRK</sequence>
<dbReference type="GO" id="GO:0016485">
    <property type="term" value="P:protein processing"/>
    <property type="evidence" value="ECO:0007669"/>
    <property type="project" value="TreeGrafter"/>
</dbReference>
<dbReference type="GO" id="GO:0016020">
    <property type="term" value="C:membrane"/>
    <property type="evidence" value="ECO:0007669"/>
    <property type="project" value="TreeGrafter"/>
</dbReference>
<evidence type="ECO:0000256" key="7">
    <source>
        <dbReference type="PIRSR" id="PIRSR615500-1"/>
    </source>
</evidence>
<dbReference type="CDD" id="cd04059">
    <property type="entry name" value="Peptidases_S8_Protein_convertases_Kexins_Furin-like"/>
    <property type="match status" value="1"/>
</dbReference>
<dbReference type="Gene3D" id="3.40.50.200">
    <property type="entry name" value="Peptidase S8/S53 domain"/>
    <property type="match status" value="1"/>
</dbReference>
<dbReference type="GO" id="GO:0004252">
    <property type="term" value="F:serine-type endopeptidase activity"/>
    <property type="evidence" value="ECO:0007669"/>
    <property type="project" value="UniProtKB-UniRule"/>
</dbReference>
<evidence type="ECO:0000313" key="12">
    <source>
        <dbReference type="Proteomes" id="UP000228621"/>
    </source>
</evidence>
<dbReference type="Pfam" id="PF01483">
    <property type="entry name" value="P_proprotein"/>
    <property type="match status" value="1"/>
</dbReference>
<dbReference type="PANTHER" id="PTHR42884">
    <property type="entry name" value="PROPROTEIN CONVERTASE SUBTILISIN/KEXIN-RELATED"/>
    <property type="match status" value="1"/>
</dbReference>
<name>A0A2A5JQU0_PSEO7</name>
<evidence type="ECO:0000256" key="1">
    <source>
        <dbReference type="ARBA" id="ARBA00005325"/>
    </source>
</evidence>
<dbReference type="Proteomes" id="UP000228621">
    <property type="component" value="Unassembled WGS sequence"/>
</dbReference>
<dbReference type="PROSITE" id="PS51829">
    <property type="entry name" value="P_HOMO_B"/>
    <property type="match status" value="1"/>
</dbReference>
<dbReference type="GO" id="GO:0012505">
    <property type="term" value="C:endomembrane system"/>
    <property type="evidence" value="ECO:0007669"/>
    <property type="project" value="UniProtKB-ARBA"/>
</dbReference>
<proteinExistence type="inferred from homology"/>
<protein>
    <submittedName>
        <fullName evidence="11">Serine protease</fullName>
    </submittedName>
</protein>
<dbReference type="PROSITE" id="PS00137">
    <property type="entry name" value="SUBTILASE_HIS"/>
    <property type="match status" value="1"/>
</dbReference>
<dbReference type="PRINTS" id="PR00723">
    <property type="entry name" value="SUBTILISIN"/>
</dbReference>